<dbReference type="InterPro" id="IPR050275">
    <property type="entry name" value="PGM_Phosphatase"/>
</dbReference>
<dbReference type="GO" id="GO:0016791">
    <property type="term" value="F:phosphatase activity"/>
    <property type="evidence" value="ECO:0007669"/>
    <property type="project" value="TreeGrafter"/>
</dbReference>
<dbReference type="AlphaFoldDB" id="K0PV44"/>
<accession>K0PV44</accession>
<dbReference type="eggNOG" id="COG0406">
    <property type="taxonomic scope" value="Bacteria"/>
</dbReference>
<dbReference type="Gene3D" id="3.40.50.1240">
    <property type="entry name" value="Phosphoglycerate mutase-like"/>
    <property type="match status" value="1"/>
</dbReference>
<dbReference type="Proteomes" id="UP000009319">
    <property type="component" value="Unassembled WGS sequence"/>
</dbReference>
<name>K0PV44_9HYPH</name>
<dbReference type="InterPro" id="IPR013078">
    <property type="entry name" value="His_Pase_superF_clade-1"/>
</dbReference>
<dbReference type="PANTHER" id="PTHR48100:SF10">
    <property type="entry name" value="2-CARBOXY-D-ARABINITOL-1-PHOSPHATASE-RELATED"/>
    <property type="match status" value="1"/>
</dbReference>
<protein>
    <submittedName>
        <fullName evidence="1">Putative phosphotransferase protein</fullName>
    </submittedName>
</protein>
<reference evidence="1 2" key="1">
    <citation type="journal article" date="2013" name="Genome Announc.">
        <title>Draft Genome Sequence of Rhizobium mesoamericanum STM3625, a Nitrogen-Fixing Symbiont of Mimosa pudica Isolated in French Guiana (South America).</title>
        <authorList>
            <person name="Moulin L."/>
            <person name="Mornico D."/>
            <person name="Melkonian R."/>
            <person name="Klonowska A."/>
        </authorList>
    </citation>
    <scope>NUCLEOTIDE SEQUENCE [LARGE SCALE GENOMIC DNA]</scope>
    <source>
        <strain evidence="1 2">STM3625</strain>
    </source>
</reference>
<dbReference type="STRING" id="1211777.BN77_0032"/>
<dbReference type="GO" id="GO:0016740">
    <property type="term" value="F:transferase activity"/>
    <property type="evidence" value="ECO:0007669"/>
    <property type="project" value="UniProtKB-KW"/>
</dbReference>
<proteinExistence type="predicted"/>
<dbReference type="HOGENOM" id="CLU_033323_6_0_5"/>
<organism evidence="1 2">
    <name type="scientific">Rhizobium mesoamericanum STM3625</name>
    <dbReference type="NCBI Taxonomy" id="1211777"/>
    <lineage>
        <taxon>Bacteria</taxon>
        <taxon>Pseudomonadati</taxon>
        <taxon>Pseudomonadota</taxon>
        <taxon>Alphaproteobacteria</taxon>
        <taxon>Hyphomicrobiales</taxon>
        <taxon>Rhizobiaceae</taxon>
        <taxon>Rhizobium/Agrobacterium group</taxon>
        <taxon>Rhizobium</taxon>
    </lineage>
</organism>
<dbReference type="SUPFAM" id="SSF53254">
    <property type="entry name" value="Phosphoglycerate mutase-like"/>
    <property type="match status" value="1"/>
</dbReference>
<comment type="caution">
    <text evidence="1">The sequence shown here is derived from an EMBL/GenBank/DDBJ whole genome shotgun (WGS) entry which is preliminary data.</text>
</comment>
<evidence type="ECO:0000313" key="1">
    <source>
        <dbReference type="EMBL" id="CCM75325.1"/>
    </source>
</evidence>
<dbReference type="EMBL" id="CANI01000012">
    <property type="protein sequence ID" value="CCM75325.1"/>
    <property type="molecule type" value="Genomic_DNA"/>
</dbReference>
<gene>
    <name evidence="1" type="ORF">BN77_0032</name>
</gene>
<dbReference type="InterPro" id="IPR029033">
    <property type="entry name" value="His_PPase_superfam"/>
</dbReference>
<dbReference type="SMART" id="SM00855">
    <property type="entry name" value="PGAM"/>
    <property type="match status" value="1"/>
</dbReference>
<evidence type="ECO:0000313" key="2">
    <source>
        <dbReference type="Proteomes" id="UP000009319"/>
    </source>
</evidence>
<dbReference type="PANTHER" id="PTHR48100">
    <property type="entry name" value="BROAD-SPECIFICITY PHOSPHATASE YOR283W-RELATED"/>
    <property type="match status" value="1"/>
</dbReference>
<sequence length="188" mass="20322">MMTRLTWICHGSTAANREARFPHDEPLNEKAIIATQAIAPRLRHADSIFASPTLRARQTADALGLQPEFCAALADCDFGRWSGRSIAEIQQAEPENLAAWMARPEEAPHGGEAIAAVCKRISTWMAGRLQAGGHIVAITHAAIIRAAIINTLQAPISSFWIVDIEPLAVVHMTSNGSRWSLRVEGAAA</sequence>
<keyword evidence="2" id="KW-1185">Reference proteome</keyword>
<dbReference type="Pfam" id="PF00300">
    <property type="entry name" value="His_Phos_1"/>
    <property type="match status" value="1"/>
</dbReference>
<keyword evidence="1" id="KW-0808">Transferase</keyword>
<dbReference type="CDD" id="cd07067">
    <property type="entry name" value="HP_PGM_like"/>
    <property type="match status" value="1"/>
</dbReference>